<evidence type="ECO:0000256" key="4">
    <source>
        <dbReference type="ARBA" id="ARBA00022500"/>
    </source>
</evidence>
<evidence type="ECO:0000256" key="10">
    <source>
        <dbReference type="PROSITE-ProRule" id="PRU00284"/>
    </source>
</evidence>
<dbReference type="GO" id="GO:0006935">
    <property type="term" value="P:chemotaxis"/>
    <property type="evidence" value="ECO:0007669"/>
    <property type="project" value="UniProtKB-KW"/>
</dbReference>
<keyword evidence="14" id="KW-1185">Reference proteome</keyword>
<reference evidence="14" key="1">
    <citation type="submission" date="2019-06" db="EMBL/GenBank/DDBJ databases">
        <title>The complete genome of Emcibacter congregatus ZYLT.</title>
        <authorList>
            <person name="Zhao Z."/>
        </authorList>
    </citation>
    <scope>NUCLEOTIDE SEQUENCE [LARGE SCALE GENOMIC DNA]</scope>
    <source>
        <strain evidence="14">MCCC 1A06723</strain>
    </source>
</reference>
<evidence type="ECO:0000259" key="12">
    <source>
        <dbReference type="PROSITE" id="PS50111"/>
    </source>
</evidence>
<keyword evidence="2" id="KW-1003">Cell membrane</keyword>
<evidence type="ECO:0000256" key="11">
    <source>
        <dbReference type="SAM" id="Coils"/>
    </source>
</evidence>
<dbReference type="EMBL" id="VFIY01000018">
    <property type="protein sequence ID" value="TPD57900.1"/>
    <property type="molecule type" value="Genomic_DNA"/>
</dbReference>
<dbReference type="OrthoDB" id="5292315at2"/>
<evidence type="ECO:0000313" key="14">
    <source>
        <dbReference type="Proteomes" id="UP000319148"/>
    </source>
</evidence>
<evidence type="ECO:0000256" key="1">
    <source>
        <dbReference type="ARBA" id="ARBA00004651"/>
    </source>
</evidence>
<keyword evidence="4" id="KW-0145">Chemotaxis</keyword>
<gene>
    <name evidence="13" type="ORF">FIV46_17535</name>
</gene>
<dbReference type="SMART" id="SM00283">
    <property type="entry name" value="MA"/>
    <property type="match status" value="1"/>
</dbReference>
<keyword evidence="7" id="KW-0472">Membrane</keyword>
<dbReference type="InterPro" id="IPR004089">
    <property type="entry name" value="MCPsignal_dom"/>
</dbReference>
<protein>
    <submittedName>
        <fullName evidence="13">Methyl-accepting chemotaxis protein</fullName>
    </submittedName>
</protein>
<dbReference type="InterPro" id="IPR004090">
    <property type="entry name" value="Chemotax_Me-accpt_rcpt"/>
</dbReference>
<keyword evidence="3" id="KW-0488">Methylation</keyword>
<comment type="caution">
    <text evidence="13">The sequence shown here is derived from an EMBL/GenBank/DDBJ whole genome shotgun (WGS) entry which is preliminary data.</text>
</comment>
<accession>A0A501PC07</accession>
<dbReference type="SUPFAM" id="SSF58104">
    <property type="entry name" value="Methyl-accepting chemotaxis protein (MCP) signaling domain"/>
    <property type="match status" value="1"/>
</dbReference>
<feature type="domain" description="Methyl-accepting transducer" evidence="12">
    <location>
        <begin position="144"/>
        <end position="230"/>
    </location>
</feature>
<evidence type="ECO:0000256" key="3">
    <source>
        <dbReference type="ARBA" id="ARBA00022481"/>
    </source>
</evidence>
<dbReference type="GO" id="GO:0007165">
    <property type="term" value="P:signal transduction"/>
    <property type="evidence" value="ECO:0007669"/>
    <property type="project" value="UniProtKB-KW"/>
</dbReference>
<dbReference type="GO" id="GO:0004888">
    <property type="term" value="F:transmembrane signaling receptor activity"/>
    <property type="evidence" value="ECO:0007669"/>
    <property type="project" value="InterPro"/>
</dbReference>
<organism evidence="13 14">
    <name type="scientific">Emcibacter nanhaiensis</name>
    <dbReference type="NCBI Taxonomy" id="1505037"/>
    <lineage>
        <taxon>Bacteria</taxon>
        <taxon>Pseudomonadati</taxon>
        <taxon>Pseudomonadota</taxon>
        <taxon>Alphaproteobacteria</taxon>
        <taxon>Emcibacterales</taxon>
        <taxon>Emcibacteraceae</taxon>
        <taxon>Emcibacter</taxon>
    </lineage>
</organism>
<keyword evidence="11" id="KW-0175">Coiled coil</keyword>
<dbReference type="GO" id="GO:0005886">
    <property type="term" value="C:plasma membrane"/>
    <property type="evidence" value="ECO:0007669"/>
    <property type="project" value="UniProtKB-SubCell"/>
</dbReference>
<evidence type="ECO:0000256" key="5">
    <source>
        <dbReference type="ARBA" id="ARBA00022692"/>
    </source>
</evidence>
<keyword evidence="5" id="KW-0812">Transmembrane</keyword>
<evidence type="ECO:0000256" key="2">
    <source>
        <dbReference type="ARBA" id="ARBA00022475"/>
    </source>
</evidence>
<dbReference type="Pfam" id="PF00015">
    <property type="entry name" value="MCPsignal"/>
    <property type="match status" value="1"/>
</dbReference>
<dbReference type="PRINTS" id="PR00260">
    <property type="entry name" value="CHEMTRNSDUCR"/>
</dbReference>
<evidence type="ECO:0000256" key="8">
    <source>
        <dbReference type="ARBA" id="ARBA00023224"/>
    </source>
</evidence>
<keyword evidence="6" id="KW-1133">Transmembrane helix</keyword>
<feature type="coiled-coil region" evidence="11">
    <location>
        <begin position="239"/>
        <end position="266"/>
    </location>
</feature>
<comment type="subcellular location">
    <subcellularLocation>
        <location evidence="1">Cell membrane</location>
        <topology evidence="1">Multi-pass membrane protein</topology>
    </subcellularLocation>
</comment>
<comment type="similarity">
    <text evidence="9">Belongs to the methyl-accepting chemotaxis (MCP) protein family.</text>
</comment>
<evidence type="ECO:0000313" key="13">
    <source>
        <dbReference type="EMBL" id="TPD57900.1"/>
    </source>
</evidence>
<evidence type="ECO:0000256" key="7">
    <source>
        <dbReference type="ARBA" id="ARBA00023136"/>
    </source>
</evidence>
<dbReference type="PANTHER" id="PTHR32089:SF39">
    <property type="entry name" value="METHYL-ACCEPTING CHEMOTAXIS PROTEIN HLYB"/>
    <property type="match status" value="1"/>
</dbReference>
<keyword evidence="8 10" id="KW-0807">Transducer</keyword>
<evidence type="ECO:0000256" key="6">
    <source>
        <dbReference type="ARBA" id="ARBA00022989"/>
    </source>
</evidence>
<sequence>MDFARNRAETMEMNVSPLSKQADTAKSFDGSADEEVLDLLRRWNGLSDIQRISFTHLCKELDIVSNLVETHTSELSSCFSTVIETTNAQSACINEIIESASFMTDEHNDRSLPNLIRYLDDTLNDGISKVLNLCKQALIMVTDLEDVIEHVTEAEEMVLKIEDINKKTNLLALNAKIESARAGEAGRGFSVVSDEMRDLSNMVNSVAGNIQGRMGEVSRGIHASFDRLKDIANIDINPNIAAKDQIGEMMNNLMEYNKEFQKKLQESSALSTKISGDISGLTTGLQYQDRSSQYMRTIRVTLEKLGEFLREAEAESACALKGGASPREQDLEDWINRLVDNFPLQEVRDRFLKQLGRTPVEDVKPAVAPADDEDDDGIEMF</sequence>
<name>A0A501PC07_9PROT</name>
<dbReference type="Gene3D" id="1.10.287.950">
    <property type="entry name" value="Methyl-accepting chemotaxis protein"/>
    <property type="match status" value="1"/>
</dbReference>
<dbReference type="PROSITE" id="PS50111">
    <property type="entry name" value="CHEMOTAXIS_TRANSDUC_2"/>
    <property type="match status" value="1"/>
</dbReference>
<dbReference type="Proteomes" id="UP000319148">
    <property type="component" value="Unassembled WGS sequence"/>
</dbReference>
<dbReference type="PANTHER" id="PTHR32089">
    <property type="entry name" value="METHYL-ACCEPTING CHEMOTAXIS PROTEIN MCPB"/>
    <property type="match status" value="1"/>
</dbReference>
<evidence type="ECO:0000256" key="9">
    <source>
        <dbReference type="ARBA" id="ARBA00029447"/>
    </source>
</evidence>
<proteinExistence type="inferred from homology"/>
<dbReference type="AlphaFoldDB" id="A0A501PC07"/>